<name>A0A2V5HUU9_ASPV1</name>
<protein>
    <submittedName>
        <fullName evidence="1">Uncharacterized protein</fullName>
    </submittedName>
</protein>
<sequence length="188" mass="21002">MGLSFCPISSRSLARLVSIHQRIEHCLLDFCPYCYHAFDLGDRDDVWKHLVVIEANSWGTCGSRHHFREISGTSSTATRTTSQLRANLLDRSLVSCQMAINSSSIVLISSGLLLVSDSQIQCHTDLRPYLLGCLVIRSDDLEATHWIGVQCLSYWALADFLSCVLICSLDNAPIGATKRNFYLPGWCF</sequence>
<organism evidence="1 2">
    <name type="scientific">Aspergillus violaceofuscus (strain CBS 115571)</name>
    <dbReference type="NCBI Taxonomy" id="1450538"/>
    <lineage>
        <taxon>Eukaryota</taxon>
        <taxon>Fungi</taxon>
        <taxon>Dikarya</taxon>
        <taxon>Ascomycota</taxon>
        <taxon>Pezizomycotina</taxon>
        <taxon>Eurotiomycetes</taxon>
        <taxon>Eurotiomycetidae</taxon>
        <taxon>Eurotiales</taxon>
        <taxon>Aspergillaceae</taxon>
        <taxon>Aspergillus</taxon>
    </lineage>
</organism>
<dbReference type="AlphaFoldDB" id="A0A2V5HUU9"/>
<gene>
    <name evidence="1" type="ORF">BO99DRAFT_116568</name>
</gene>
<evidence type="ECO:0000313" key="1">
    <source>
        <dbReference type="EMBL" id="PYI20040.1"/>
    </source>
</evidence>
<proteinExistence type="predicted"/>
<dbReference type="EMBL" id="KZ825128">
    <property type="protein sequence ID" value="PYI20040.1"/>
    <property type="molecule type" value="Genomic_DNA"/>
</dbReference>
<keyword evidence="2" id="KW-1185">Reference proteome</keyword>
<dbReference type="Proteomes" id="UP000249829">
    <property type="component" value="Unassembled WGS sequence"/>
</dbReference>
<evidence type="ECO:0000313" key="2">
    <source>
        <dbReference type="Proteomes" id="UP000249829"/>
    </source>
</evidence>
<accession>A0A2V5HUU9</accession>
<reference evidence="1 2" key="1">
    <citation type="submission" date="2018-02" db="EMBL/GenBank/DDBJ databases">
        <title>The genomes of Aspergillus section Nigri reveals drivers in fungal speciation.</title>
        <authorList>
            <consortium name="DOE Joint Genome Institute"/>
            <person name="Vesth T.C."/>
            <person name="Nybo J."/>
            <person name="Theobald S."/>
            <person name="Brandl J."/>
            <person name="Frisvad J.C."/>
            <person name="Nielsen K.F."/>
            <person name="Lyhne E.K."/>
            <person name="Kogle M.E."/>
            <person name="Kuo A."/>
            <person name="Riley R."/>
            <person name="Clum A."/>
            <person name="Nolan M."/>
            <person name="Lipzen A."/>
            <person name="Salamov A."/>
            <person name="Henrissat B."/>
            <person name="Wiebenga A."/>
            <person name="De vries R.P."/>
            <person name="Grigoriev I.V."/>
            <person name="Mortensen U.H."/>
            <person name="Andersen M.R."/>
            <person name="Baker S.E."/>
        </authorList>
    </citation>
    <scope>NUCLEOTIDE SEQUENCE [LARGE SCALE GENOMIC DNA]</scope>
    <source>
        <strain evidence="1 2">CBS 115571</strain>
    </source>
</reference>